<sequence length="351" mass="37884">MKLNADKCVMLTVGAENPGNKYILNDCLLQHVNSQKHSEGDRRYPVTKYLQNKAAAMNILTTIKIGYTRCSIEKKIYLQKCYRWSYDHATEDCNGPDQSILCFKCGKEAHQAKNCEENDERCLVCNEEGHEPGTVASVRAEGPHGITILSKILRQYINSQPDDVRLGEGVHIISSRSENDARAYGDDSTLLGAVENYLESHEVRIRLTELMPGEGFGRAFKTAMDEVENGTENDDQSTGRGGGGGGGGGGKGGGGGGNGGGGVMMMGLMMGKLLAALGIGGVGLLAMKALMVSALALMLSIIIGLKKLVHHDDDGGGHHVIHASHGGHEYHRKKREASEIAYQGWDNYKPQ</sequence>
<keyword evidence="3" id="KW-1133">Transmembrane helix</keyword>
<keyword evidence="1" id="KW-0862">Zinc</keyword>
<accession>A0A9N9MD72</accession>
<proteinExistence type="predicted"/>
<dbReference type="SUPFAM" id="SSF57756">
    <property type="entry name" value="Retrovirus zinc finger-like domains"/>
    <property type="match status" value="1"/>
</dbReference>
<dbReference type="GO" id="GO:0016020">
    <property type="term" value="C:membrane"/>
    <property type="evidence" value="ECO:0007669"/>
    <property type="project" value="TreeGrafter"/>
</dbReference>
<dbReference type="PROSITE" id="PS50158">
    <property type="entry name" value="ZF_CCHC"/>
    <property type="match status" value="1"/>
</dbReference>
<feature type="transmembrane region" description="Helical" evidence="3">
    <location>
        <begin position="273"/>
        <end position="303"/>
    </location>
</feature>
<gene>
    <name evidence="5" type="ORF">CEUTPL_LOCUS1435</name>
</gene>
<evidence type="ECO:0000259" key="4">
    <source>
        <dbReference type="PROSITE" id="PS50158"/>
    </source>
</evidence>
<dbReference type="GO" id="GO:0008270">
    <property type="term" value="F:zinc ion binding"/>
    <property type="evidence" value="ECO:0007669"/>
    <property type="project" value="UniProtKB-KW"/>
</dbReference>
<dbReference type="SMART" id="SM00343">
    <property type="entry name" value="ZnF_C2HC"/>
    <property type="match status" value="1"/>
</dbReference>
<keyword evidence="6" id="KW-1185">Reference proteome</keyword>
<organism evidence="5 6">
    <name type="scientific">Ceutorhynchus assimilis</name>
    <name type="common">cabbage seed weevil</name>
    <dbReference type="NCBI Taxonomy" id="467358"/>
    <lineage>
        <taxon>Eukaryota</taxon>
        <taxon>Metazoa</taxon>
        <taxon>Ecdysozoa</taxon>
        <taxon>Arthropoda</taxon>
        <taxon>Hexapoda</taxon>
        <taxon>Insecta</taxon>
        <taxon>Pterygota</taxon>
        <taxon>Neoptera</taxon>
        <taxon>Endopterygota</taxon>
        <taxon>Coleoptera</taxon>
        <taxon>Polyphaga</taxon>
        <taxon>Cucujiformia</taxon>
        <taxon>Curculionidae</taxon>
        <taxon>Ceutorhynchinae</taxon>
        <taxon>Ceutorhynchus</taxon>
    </lineage>
</organism>
<dbReference type="InterPro" id="IPR012464">
    <property type="entry name" value="DUF1676"/>
</dbReference>
<dbReference type="GO" id="GO:0003676">
    <property type="term" value="F:nucleic acid binding"/>
    <property type="evidence" value="ECO:0007669"/>
    <property type="project" value="InterPro"/>
</dbReference>
<dbReference type="Pfam" id="PF07898">
    <property type="entry name" value="DUF1676"/>
    <property type="match status" value="1"/>
</dbReference>
<evidence type="ECO:0000256" key="1">
    <source>
        <dbReference type="PROSITE-ProRule" id="PRU00047"/>
    </source>
</evidence>
<dbReference type="Proteomes" id="UP001152799">
    <property type="component" value="Chromosome 1"/>
</dbReference>
<evidence type="ECO:0000313" key="5">
    <source>
        <dbReference type="EMBL" id="CAG9760714.1"/>
    </source>
</evidence>
<dbReference type="EMBL" id="OU892277">
    <property type="protein sequence ID" value="CAG9760714.1"/>
    <property type="molecule type" value="Genomic_DNA"/>
</dbReference>
<keyword evidence="3" id="KW-0472">Membrane</keyword>
<name>A0A9N9MD72_9CUCU</name>
<dbReference type="PANTHER" id="PTHR21879">
    <property type="entry name" value="FI03362P-RELATED-RELATED"/>
    <property type="match status" value="1"/>
</dbReference>
<dbReference type="AlphaFoldDB" id="A0A9N9MD72"/>
<protein>
    <recommendedName>
        <fullName evidence="4">CCHC-type domain-containing protein</fullName>
    </recommendedName>
</protein>
<evidence type="ECO:0000313" key="6">
    <source>
        <dbReference type="Proteomes" id="UP001152799"/>
    </source>
</evidence>
<reference evidence="5" key="1">
    <citation type="submission" date="2022-01" db="EMBL/GenBank/DDBJ databases">
        <authorList>
            <person name="King R."/>
        </authorList>
    </citation>
    <scope>NUCLEOTIDE SEQUENCE</scope>
</reference>
<evidence type="ECO:0000256" key="3">
    <source>
        <dbReference type="SAM" id="Phobius"/>
    </source>
</evidence>
<feature type="domain" description="CCHC-type" evidence="4">
    <location>
        <begin position="102"/>
        <end position="117"/>
    </location>
</feature>
<keyword evidence="1" id="KW-0863">Zinc-finger</keyword>
<dbReference type="PANTHER" id="PTHR21879:SF23">
    <property type="entry name" value="IP06949P"/>
    <property type="match status" value="1"/>
</dbReference>
<dbReference type="OrthoDB" id="8190250at2759"/>
<dbReference type="Gene3D" id="4.10.60.10">
    <property type="entry name" value="Zinc finger, CCHC-type"/>
    <property type="match status" value="1"/>
</dbReference>
<keyword evidence="1" id="KW-0479">Metal-binding</keyword>
<keyword evidence="3" id="KW-0812">Transmembrane</keyword>
<dbReference type="InterPro" id="IPR001878">
    <property type="entry name" value="Znf_CCHC"/>
</dbReference>
<evidence type="ECO:0000256" key="2">
    <source>
        <dbReference type="SAM" id="MobiDB-lite"/>
    </source>
</evidence>
<feature type="region of interest" description="Disordered" evidence="2">
    <location>
        <begin position="228"/>
        <end position="253"/>
    </location>
</feature>
<dbReference type="InterPro" id="IPR036875">
    <property type="entry name" value="Znf_CCHC_sf"/>
</dbReference>
<feature type="compositionally biased region" description="Gly residues" evidence="2">
    <location>
        <begin position="239"/>
        <end position="253"/>
    </location>
</feature>